<dbReference type="AlphaFoldDB" id="I0ZB06"/>
<dbReference type="EMBL" id="AGSI01000001">
    <property type="protein sequence ID" value="EIE27825.1"/>
    <property type="molecule type" value="Genomic_DNA"/>
</dbReference>
<dbReference type="OrthoDB" id="504976at2759"/>
<feature type="region of interest" description="Disordered" evidence="3">
    <location>
        <begin position="1"/>
        <end position="25"/>
    </location>
</feature>
<keyword evidence="2" id="KW-0012">Acyltransferase</keyword>
<evidence type="ECO:0000313" key="5">
    <source>
        <dbReference type="Proteomes" id="UP000007264"/>
    </source>
</evidence>
<dbReference type="Gene3D" id="3.40.630.30">
    <property type="match status" value="1"/>
</dbReference>
<comment type="caution">
    <text evidence="4">The sequence shown here is derived from an EMBL/GenBank/DDBJ whole genome shotgun (WGS) entry which is preliminary data.</text>
</comment>
<evidence type="ECO:0000256" key="2">
    <source>
        <dbReference type="ARBA" id="ARBA00023315"/>
    </source>
</evidence>
<sequence>MVAVQQRLQSGEDAESSRSAPADEINTLPELTTVRLICKKDLIGLYSAAGFEMVGPSDVEHGKDPWYEMKLKLSMQ</sequence>
<dbReference type="GO" id="GO:0008080">
    <property type="term" value="F:N-acetyltransferase activity"/>
    <property type="evidence" value="ECO:0007669"/>
    <property type="project" value="UniProtKB-ARBA"/>
</dbReference>
<name>I0ZB06_COCSC</name>
<dbReference type="Proteomes" id="UP000007264">
    <property type="component" value="Unassembled WGS sequence"/>
</dbReference>
<dbReference type="RefSeq" id="XP_005652369.1">
    <property type="nucleotide sequence ID" value="XM_005652312.1"/>
</dbReference>
<protein>
    <recommendedName>
        <fullName evidence="6">N-acetyltransferase domain-containing protein</fullName>
    </recommendedName>
</protein>
<gene>
    <name evidence="4" type="ORF">COCSUDRAFT_83445</name>
</gene>
<proteinExistence type="predicted"/>
<evidence type="ECO:0000256" key="3">
    <source>
        <dbReference type="SAM" id="MobiDB-lite"/>
    </source>
</evidence>
<keyword evidence="5" id="KW-1185">Reference proteome</keyword>
<dbReference type="PANTHER" id="PTHR10908">
    <property type="entry name" value="SEROTONIN N-ACETYLTRANSFERASE"/>
    <property type="match status" value="1"/>
</dbReference>
<dbReference type="STRING" id="574566.I0ZB06"/>
<dbReference type="PANTHER" id="PTHR10908:SF0">
    <property type="entry name" value="SEROTONIN N-ACETYLTRANSFERASE"/>
    <property type="match status" value="1"/>
</dbReference>
<evidence type="ECO:0000256" key="1">
    <source>
        <dbReference type="ARBA" id="ARBA00022679"/>
    </source>
</evidence>
<evidence type="ECO:0000313" key="4">
    <source>
        <dbReference type="EMBL" id="EIE27825.1"/>
    </source>
</evidence>
<reference evidence="4 5" key="1">
    <citation type="journal article" date="2012" name="Genome Biol.">
        <title>The genome of the polar eukaryotic microalga coccomyxa subellipsoidea reveals traits of cold adaptation.</title>
        <authorList>
            <person name="Blanc G."/>
            <person name="Agarkova I."/>
            <person name="Grimwood J."/>
            <person name="Kuo A."/>
            <person name="Brueggeman A."/>
            <person name="Dunigan D."/>
            <person name="Gurnon J."/>
            <person name="Ladunga I."/>
            <person name="Lindquist E."/>
            <person name="Lucas S."/>
            <person name="Pangilinan J."/>
            <person name="Proschold T."/>
            <person name="Salamov A."/>
            <person name="Schmutz J."/>
            <person name="Weeks D."/>
            <person name="Yamada T."/>
            <person name="Claverie J.M."/>
            <person name="Grigoriev I."/>
            <person name="Van Etten J."/>
            <person name="Lomsadze A."/>
            <person name="Borodovsky M."/>
        </authorList>
    </citation>
    <scope>NUCLEOTIDE SEQUENCE [LARGE SCALE GENOMIC DNA]</scope>
    <source>
        <strain evidence="4 5">C-169</strain>
    </source>
</reference>
<evidence type="ECO:0008006" key="6">
    <source>
        <dbReference type="Google" id="ProtNLM"/>
    </source>
</evidence>
<keyword evidence="1" id="KW-0808">Transferase</keyword>
<organism evidence="4 5">
    <name type="scientific">Coccomyxa subellipsoidea (strain C-169)</name>
    <name type="common">Green microalga</name>
    <dbReference type="NCBI Taxonomy" id="574566"/>
    <lineage>
        <taxon>Eukaryota</taxon>
        <taxon>Viridiplantae</taxon>
        <taxon>Chlorophyta</taxon>
        <taxon>core chlorophytes</taxon>
        <taxon>Trebouxiophyceae</taxon>
        <taxon>Trebouxiophyceae incertae sedis</taxon>
        <taxon>Coccomyxaceae</taxon>
        <taxon>Coccomyxa</taxon>
        <taxon>Coccomyxa subellipsoidea</taxon>
    </lineage>
</organism>
<dbReference type="KEGG" id="csl:COCSUDRAFT_83445"/>
<accession>I0ZB06</accession>
<dbReference type="InterPro" id="IPR051635">
    <property type="entry name" value="SNAT-like"/>
</dbReference>
<dbReference type="GeneID" id="17045185"/>